<dbReference type="GO" id="GO:0005634">
    <property type="term" value="C:nucleus"/>
    <property type="evidence" value="ECO:0007669"/>
    <property type="project" value="UniProtKB-SubCell"/>
</dbReference>
<evidence type="ECO:0000313" key="7">
    <source>
        <dbReference type="EMBL" id="THU47852.1"/>
    </source>
</evidence>
<dbReference type="EMBL" id="PYDT01000010">
    <property type="protein sequence ID" value="THU47852.1"/>
    <property type="molecule type" value="Genomic_DNA"/>
</dbReference>
<dbReference type="PANTHER" id="PTHR31496">
    <property type="entry name" value="TRANSCRIPTION FACTOR KAN2-RELATED"/>
    <property type="match status" value="1"/>
</dbReference>
<dbReference type="STRING" id="52838.A0A4S8IK69"/>
<evidence type="ECO:0000313" key="8">
    <source>
        <dbReference type="Proteomes" id="UP000317650"/>
    </source>
</evidence>
<feature type="compositionally biased region" description="Low complexity" evidence="5">
    <location>
        <begin position="144"/>
        <end position="157"/>
    </location>
</feature>
<dbReference type="AlphaFoldDB" id="A0A4S8IK69"/>
<dbReference type="Proteomes" id="UP000317650">
    <property type="component" value="Chromosome 9"/>
</dbReference>
<comment type="subcellular location">
    <subcellularLocation>
        <location evidence="1">Nucleus</location>
    </subcellularLocation>
</comment>
<dbReference type="GO" id="GO:0006355">
    <property type="term" value="P:regulation of DNA-templated transcription"/>
    <property type="evidence" value="ECO:0007669"/>
    <property type="project" value="InterPro"/>
</dbReference>
<dbReference type="Gene3D" id="1.10.10.60">
    <property type="entry name" value="Homeodomain-like"/>
    <property type="match status" value="1"/>
</dbReference>
<evidence type="ECO:0000256" key="6">
    <source>
        <dbReference type="SAM" id="Phobius"/>
    </source>
</evidence>
<dbReference type="SUPFAM" id="SSF46689">
    <property type="entry name" value="Homeodomain-like"/>
    <property type="match status" value="1"/>
</dbReference>
<keyword evidence="8" id="KW-1185">Reference proteome</keyword>
<organism evidence="7 8">
    <name type="scientific">Musa balbisiana</name>
    <name type="common">Banana</name>
    <dbReference type="NCBI Taxonomy" id="52838"/>
    <lineage>
        <taxon>Eukaryota</taxon>
        <taxon>Viridiplantae</taxon>
        <taxon>Streptophyta</taxon>
        <taxon>Embryophyta</taxon>
        <taxon>Tracheophyta</taxon>
        <taxon>Spermatophyta</taxon>
        <taxon>Magnoliopsida</taxon>
        <taxon>Liliopsida</taxon>
        <taxon>Zingiberales</taxon>
        <taxon>Musaceae</taxon>
        <taxon>Musa</taxon>
    </lineage>
</organism>
<dbReference type="GO" id="GO:0010158">
    <property type="term" value="P:abaxial cell fate specification"/>
    <property type="evidence" value="ECO:0007669"/>
    <property type="project" value="InterPro"/>
</dbReference>
<evidence type="ECO:0000256" key="5">
    <source>
        <dbReference type="SAM" id="MobiDB-lite"/>
    </source>
</evidence>
<feature type="transmembrane region" description="Helical" evidence="6">
    <location>
        <begin position="473"/>
        <end position="494"/>
    </location>
</feature>
<dbReference type="InterPro" id="IPR006447">
    <property type="entry name" value="Myb_dom_plants"/>
</dbReference>
<feature type="region of interest" description="Disordered" evidence="5">
    <location>
        <begin position="1"/>
        <end position="26"/>
    </location>
</feature>
<dbReference type="InterPro" id="IPR044847">
    <property type="entry name" value="KAN_fam"/>
</dbReference>
<evidence type="ECO:0000256" key="3">
    <source>
        <dbReference type="ARBA" id="ARBA00023163"/>
    </source>
</evidence>
<gene>
    <name evidence="7" type="ORF">C4D60_Mb09t20010</name>
</gene>
<protein>
    <recommendedName>
        <fullName evidence="9">HTH myb-type domain-containing protein</fullName>
    </recommendedName>
</protein>
<keyword evidence="2" id="KW-0805">Transcription regulation</keyword>
<keyword evidence="4" id="KW-0539">Nucleus</keyword>
<feature type="region of interest" description="Disordered" evidence="5">
    <location>
        <begin position="138"/>
        <end position="167"/>
    </location>
</feature>
<dbReference type="GO" id="GO:0000976">
    <property type="term" value="F:transcription cis-regulatory region binding"/>
    <property type="evidence" value="ECO:0007669"/>
    <property type="project" value="InterPro"/>
</dbReference>
<proteinExistence type="predicted"/>
<accession>A0A4S8IK69</accession>
<reference evidence="7 8" key="1">
    <citation type="journal article" date="2019" name="Nat. Plants">
        <title>Genome sequencing of Musa balbisiana reveals subgenome evolution and function divergence in polyploid bananas.</title>
        <authorList>
            <person name="Yao X."/>
        </authorList>
    </citation>
    <scope>NUCLEOTIDE SEQUENCE [LARGE SCALE GENOMIC DNA]</scope>
    <source>
        <strain evidence="8">cv. DH-PKW</strain>
        <tissue evidence="7">Leaves</tissue>
    </source>
</reference>
<keyword evidence="3" id="KW-0804">Transcription</keyword>
<keyword evidence="6" id="KW-0812">Transmembrane</keyword>
<dbReference type="InterPro" id="IPR009057">
    <property type="entry name" value="Homeodomain-like_sf"/>
</dbReference>
<feature type="compositionally biased region" description="Polar residues" evidence="5">
    <location>
        <begin position="10"/>
        <end position="22"/>
    </location>
</feature>
<comment type="caution">
    <text evidence="7">The sequence shown here is derived from an EMBL/GenBank/DDBJ whole genome shotgun (WGS) entry which is preliminary data.</text>
</comment>
<evidence type="ECO:0000256" key="1">
    <source>
        <dbReference type="ARBA" id="ARBA00004123"/>
    </source>
</evidence>
<evidence type="ECO:0008006" key="9">
    <source>
        <dbReference type="Google" id="ProtNLM"/>
    </source>
</evidence>
<keyword evidence="6" id="KW-0472">Membrane</keyword>
<keyword evidence="6" id="KW-1133">Transmembrane helix</keyword>
<name>A0A4S8IK69_MUSBA</name>
<dbReference type="PANTHER" id="PTHR31496:SF25">
    <property type="entry name" value="TRANSCRIPTION FACTOR KAN3-RELATED"/>
    <property type="match status" value="1"/>
</dbReference>
<dbReference type="FunFam" id="1.10.10.60:FF:000002">
    <property type="entry name" value="Myb family transcription factor"/>
    <property type="match status" value="1"/>
</dbReference>
<sequence length="495" mass="55438">MELFPAQPDLSLQISPSNTTPASGWRRHDENMELGFWRRSLDSTNNSNNKSSTIPCTAKADDTTFDLSLGIPSATVSSNTRDSLPLRSLYPHHHFHYHHHHPLPQEGYHSELSLLKPIRGIPIYQNPPSFPLDPPHQPQNMYDSSSTSSFTPFATAPGMSRSRYSPSRFPAKRVMRSPRMRWTTTLHARFVHAVELLGGHERATPKSVLELMDVKDLTLAHVKSHLQANLKDVRTGRMERSRKAVPVAYLVNPPQKGCNRLRANTELRFPTLSLPRLTSSPTLLSPIPSLSRQVRSPPRARALGVLSSRFGSLRVRPNSSDTPFCRDHANQFSLSHVIAWFRDMRRPPLGREQFHLPLEVLRLPLDSLARQEDSLAGCSVSSLAAQFSFFPPDPPTYGVKEDDGGRLVACGVPRDHSMDVLVLDTKNGNKIVSFYLKNPYARLTVLYSHRNAAELGDLYDLLVQRKVNLGVNLMGQLICYLLGSLLYALAFVIAA</sequence>
<evidence type="ECO:0000256" key="4">
    <source>
        <dbReference type="ARBA" id="ARBA00023242"/>
    </source>
</evidence>
<dbReference type="NCBIfam" id="TIGR01557">
    <property type="entry name" value="myb_SHAQKYF"/>
    <property type="match status" value="1"/>
</dbReference>
<evidence type="ECO:0000256" key="2">
    <source>
        <dbReference type="ARBA" id="ARBA00023015"/>
    </source>
</evidence>